<sequence length="159" mass="18258">MYYEIFGNTIPLTTPSLGYNTNNKYPDFPPLMSDGRSVTSSWQPEAVINASIIQANGIKTNWEYRQFLTNNAVEIMKYNFLESSTDVGYYKRPIDLPSIRSNIVSGPNTVPYQFKSYSDKAQPFSYSTSDLKEMYLSREELNSRKVSPVITQEQLYRST</sequence>
<dbReference type="EMBL" id="MN740087">
    <property type="protein sequence ID" value="QHT87340.1"/>
    <property type="molecule type" value="Genomic_DNA"/>
</dbReference>
<evidence type="ECO:0000313" key="1">
    <source>
        <dbReference type="EMBL" id="QHT87340.1"/>
    </source>
</evidence>
<name>A0A6C0I432_9ZZZZ</name>
<accession>A0A6C0I432</accession>
<reference evidence="1" key="1">
    <citation type="journal article" date="2020" name="Nature">
        <title>Giant virus diversity and host interactions through global metagenomics.</title>
        <authorList>
            <person name="Schulz F."/>
            <person name="Roux S."/>
            <person name="Paez-Espino D."/>
            <person name="Jungbluth S."/>
            <person name="Walsh D.A."/>
            <person name="Denef V.J."/>
            <person name="McMahon K.D."/>
            <person name="Konstantinidis K.T."/>
            <person name="Eloe-Fadrosh E.A."/>
            <person name="Kyrpides N.C."/>
            <person name="Woyke T."/>
        </authorList>
    </citation>
    <scope>NUCLEOTIDE SEQUENCE</scope>
    <source>
        <strain evidence="1">GVMAG-M-3300023184-190</strain>
    </source>
</reference>
<dbReference type="AlphaFoldDB" id="A0A6C0I432"/>
<protein>
    <submittedName>
        <fullName evidence="1">Uncharacterized protein</fullName>
    </submittedName>
</protein>
<proteinExistence type="predicted"/>
<organism evidence="1">
    <name type="scientific">viral metagenome</name>
    <dbReference type="NCBI Taxonomy" id="1070528"/>
    <lineage>
        <taxon>unclassified sequences</taxon>
        <taxon>metagenomes</taxon>
        <taxon>organismal metagenomes</taxon>
    </lineage>
</organism>